<accession>A0A382KLU5</accession>
<protein>
    <submittedName>
        <fullName evidence="1">Uncharacterized protein</fullName>
    </submittedName>
</protein>
<dbReference type="GO" id="GO:0051213">
    <property type="term" value="F:dioxygenase activity"/>
    <property type="evidence" value="ECO:0007669"/>
    <property type="project" value="InterPro"/>
</dbReference>
<gene>
    <name evidence="1" type="ORF">METZ01_LOCUS276761</name>
</gene>
<sequence length="266" mass="30339">MSSVSKTEIIDRIPISEKEISQLVGRTIKSPVRLARLRDFGLDENGFLAEHASIFEELSWDNYDVRRERLEILEEAFPGETTVLRELFPSYYLGEADESIYSDWTNRLNDEQRNRFDQVEPWRRRSVATFVVDEDSILREPPSGFSQAVDESDIRSLPRVFDESPDAHVENKHFQSWLRAVYDLVCEVRPEASKLRVSAHFMSIRASHGSPGENSPEGAHEDGADYIVSALVVNRINVTGGESQIIEKILPEGNKELIYHHALQPG</sequence>
<dbReference type="Pfam" id="PF10014">
    <property type="entry name" value="2OG-Fe_Oxy_2"/>
    <property type="match status" value="1"/>
</dbReference>
<organism evidence="1">
    <name type="scientific">marine metagenome</name>
    <dbReference type="NCBI Taxonomy" id="408172"/>
    <lineage>
        <taxon>unclassified sequences</taxon>
        <taxon>metagenomes</taxon>
        <taxon>ecological metagenomes</taxon>
    </lineage>
</organism>
<evidence type="ECO:0000313" key="1">
    <source>
        <dbReference type="EMBL" id="SVC23907.1"/>
    </source>
</evidence>
<dbReference type="EMBL" id="UINC01080712">
    <property type="protein sequence ID" value="SVC23907.1"/>
    <property type="molecule type" value="Genomic_DNA"/>
</dbReference>
<dbReference type="AlphaFoldDB" id="A0A382KLU5"/>
<dbReference type="InterPro" id="IPR018724">
    <property type="entry name" value="2OG-Fe_dioxygenase"/>
</dbReference>
<reference evidence="1" key="1">
    <citation type="submission" date="2018-05" db="EMBL/GenBank/DDBJ databases">
        <authorList>
            <person name="Lanie J.A."/>
            <person name="Ng W.-L."/>
            <person name="Kazmierczak K.M."/>
            <person name="Andrzejewski T.M."/>
            <person name="Davidsen T.M."/>
            <person name="Wayne K.J."/>
            <person name="Tettelin H."/>
            <person name="Glass J.I."/>
            <person name="Rusch D."/>
            <person name="Podicherti R."/>
            <person name="Tsui H.-C.T."/>
            <person name="Winkler M.E."/>
        </authorList>
    </citation>
    <scope>NUCLEOTIDE SEQUENCE</scope>
</reference>
<proteinExistence type="predicted"/>
<dbReference type="Gene3D" id="2.60.120.620">
    <property type="entry name" value="q2cbj1_9rhob like domain"/>
    <property type="match status" value="1"/>
</dbReference>
<name>A0A382KLU5_9ZZZZ</name>
<feature type="non-terminal residue" evidence="1">
    <location>
        <position position="266"/>
    </location>
</feature>